<proteinExistence type="predicted"/>
<comment type="caution">
    <text evidence="2">The sequence shown here is derived from an EMBL/GenBank/DDBJ whole genome shotgun (WGS) entry which is preliminary data.</text>
</comment>
<organism evidence="2 3">
    <name type="scientific">Naegleria lovaniensis</name>
    <name type="common">Amoeba</name>
    <dbReference type="NCBI Taxonomy" id="51637"/>
    <lineage>
        <taxon>Eukaryota</taxon>
        <taxon>Discoba</taxon>
        <taxon>Heterolobosea</taxon>
        <taxon>Tetramitia</taxon>
        <taxon>Eutetramitia</taxon>
        <taxon>Vahlkampfiidae</taxon>
        <taxon>Naegleria</taxon>
    </lineage>
</organism>
<evidence type="ECO:0000313" key="3">
    <source>
        <dbReference type="Proteomes" id="UP000816034"/>
    </source>
</evidence>
<protein>
    <submittedName>
        <fullName evidence="2">Uncharacterized protein</fullName>
    </submittedName>
</protein>
<dbReference type="EMBL" id="PYSW02000037">
    <property type="protein sequence ID" value="KAG2377642.1"/>
    <property type="molecule type" value="Genomic_DNA"/>
</dbReference>
<sequence length="381" mass="43104">MNRLSQTSRFSFLLRTLHQQQQALSFHTALNFNRIGSIFDVPSEDSKSDDNAIFKSLTKTIDEGVIPSQHQPQGRRAQKANKQQNQQLNAGSKIMRHIFEELQNSEAQQQQQAASSTSDSTVDKHAFDSFLFGDSKADMSSLQSLMQQQGTANIAEEYFCGEKIAHQDPVTKEQFIKGKVKLISEALAKVSAEQIEALSSQTLKMVELLRGTKENSEVSEIEKVFLSIEKPTSTDFNLMAKAYSKDVSQRVGLKHALDKQLQSPQSFGSVLMQAFAKLGEVENMQQLVDDGTVNRDAIAYIFLLKNLKEARASFEVLKQFYESVPQEMKEEGSFIYESLKREEQIHSMEQVLMKEGPPLESTYFNPYVTPVYGFNRPYPKK</sequence>
<name>A0AA88GHU3_NAELO</name>
<dbReference type="RefSeq" id="XP_044544904.1">
    <property type="nucleotide sequence ID" value="XM_044699314.1"/>
</dbReference>
<dbReference type="GeneID" id="68101612"/>
<gene>
    <name evidence="2" type="ORF">C9374_009158</name>
</gene>
<accession>A0AA88GHU3</accession>
<evidence type="ECO:0000313" key="2">
    <source>
        <dbReference type="EMBL" id="KAG2377642.1"/>
    </source>
</evidence>
<feature type="region of interest" description="Disordered" evidence="1">
    <location>
        <begin position="67"/>
        <end position="87"/>
    </location>
</feature>
<evidence type="ECO:0000256" key="1">
    <source>
        <dbReference type="SAM" id="MobiDB-lite"/>
    </source>
</evidence>
<keyword evidence="3" id="KW-1185">Reference proteome</keyword>
<dbReference type="Proteomes" id="UP000816034">
    <property type="component" value="Unassembled WGS sequence"/>
</dbReference>
<reference evidence="2 3" key="1">
    <citation type="journal article" date="2018" name="BMC Genomics">
        <title>The genome of Naegleria lovaniensis, the basis for a comparative approach to unravel pathogenicity factors of the human pathogenic amoeba N. fowleri.</title>
        <authorList>
            <person name="Liechti N."/>
            <person name="Schurch N."/>
            <person name="Bruggmann R."/>
            <person name="Wittwer M."/>
        </authorList>
    </citation>
    <scope>NUCLEOTIDE SEQUENCE [LARGE SCALE GENOMIC DNA]</scope>
    <source>
        <strain evidence="2 3">ATCC 30569</strain>
    </source>
</reference>
<dbReference type="AlphaFoldDB" id="A0AA88GHU3"/>